<dbReference type="EMBL" id="JBELOE010000064">
    <property type="protein sequence ID" value="MER2490693.1"/>
    <property type="molecule type" value="Genomic_DNA"/>
</dbReference>
<dbReference type="RefSeq" id="WP_350400446.1">
    <property type="nucleotide sequence ID" value="NZ_JBELOE010000064.1"/>
</dbReference>
<gene>
    <name evidence="1" type="ORF">ABS311_02185</name>
</gene>
<accession>A0ABV1RCP2</accession>
<proteinExistence type="predicted"/>
<dbReference type="InterPro" id="IPR009752">
    <property type="entry name" value="Phage_Mu_GpJ"/>
</dbReference>
<sequence>MYATLVDMVARFGEDELILLAQRDDSSVEFDEVVNQALQDATAEINGYIAGRYTLPLAQIPEVLKRNCCDIARYLLSDDRAPEQVEKRYNATISFLRSVGKGELSLGLSNNQPSENVGTVAVIMSDGHTFSRQKSKGFI</sequence>
<dbReference type="Pfam" id="PF07030">
    <property type="entry name" value="Phage_Mu_Gp36"/>
    <property type="match status" value="1"/>
</dbReference>
<name>A0ABV1RCP2_9ALTE</name>
<keyword evidence="2" id="KW-1185">Reference proteome</keyword>
<reference evidence="1 2" key="1">
    <citation type="submission" date="2024-06" db="EMBL/GenBank/DDBJ databases">
        <authorList>
            <person name="Chen R.Y."/>
        </authorList>
    </citation>
    <scope>NUCLEOTIDE SEQUENCE [LARGE SCALE GENOMIC DNA]</scope>
    <source>
        <strain evidence="1 2">D2</strain>
    </source>
</reference>
<dbReference type="Proteomes" id="UP001467690">
    <property type="component" value="Unassembled WGS sequence"/>
</dbReference>
<evidence type="ECO:0000313" key="2">
    <source>
        <dbReference type="Proteomes" id="UP001467690"/>
    </source>
</evidence>
<protein>
    <submittedName>
        <fullName evidence="1">Phage protein Gp36 family protein</fullName>
    </submittedName>
</protein>
<organism evidence="1 2">
    <name type="scientific">Catenovulum sediminis</name>
    <dbReference type="NCBI Taxonomy" id="1740262"/>
    <lineage>
        <taxon>Bacteria</taxon>
        <taxon>Pseudomonadati</taxon>
        <taxon>Pseudomonadota</taxon>
        <taxon>Gammaproteobacteria</taxon>
        <taxon>Alteromonadales</taxon>
        <taxon>Alteromonadaceae</taxon>
        <taxon>Catenovulum</taxon>
    </lineage>
</organism>
<comment type="caution">
    <text evidence="1">The sequence shown here is derived from an EMBL/GenBank/DDBJ whole genome shotgun (WGS) entry which is preliminary data.</text>
</comment>
<evidence type="ECO:0000313" key="1">
    <source>
        <dbReference type="EMBL" id="MER2490693.1"/>
    </source>
</evidence>